<evidence type="ECO:0000313" key="15">
    <source>
        <dbReference type="EMBL" id="KAA8901690.1"/>
    </source>
</evidence>
<feature type="active site" description="Tele-hemiaminal-histidine intermediate" evidence="11">
    <location>
        <position position="225"/>
    </location>
</feature>
<keyword evidence="5" id="KW-0547">Nucleotide-binding</keyword>
<reference evidence="15 16" key="1">
    <citation type="submission" date="2019-09" db="EMBL/GenBank/DDBJ databases">
        <title>Draft genome of the ectomycorrhizal ascomycete Sphaerosporella brunnea.</title>
        <authorList>
            <consortium name="DOE Joint Genome Institute"/>
            <person name="Benucci G.M."/>
            <person name="Marozzi G."/>
            <person name="Antonielli L."/>
            <person name="Sanchez S."/>
            <person name="Marco P."/>
            <person name="Wang X."/>
            <person name="Falini L.B."/>
            <person name="Barry K."/>
            <person name="Haridas S."/>
            <person name="Lipzen A."/>
            <person name="Labutti K."/>
            <person name="Grigoriev I.V."/>
            <person name="Murat C."/>
            <person name="Martin F."/>
            <person name="Albertini E."/>
            <person name="Donnini D."/>
            <person name="Bonito G."/>
        </authorList>
    </citation>
    <scope>NUCLEOTIDE SEQUENCE [LARGE SCALE GENOMIC DNA]</scope>
    <source>
        <strain evidence="15 16">Sb_GMNB300</strain>
    </source>
</reference>
<dbReference type="FunCoup" id="A0A5J5ERH9">
    <property type="interactions" value="552"/>
</dbReference>
<evidence type="ECO:0000256" key="3">
    <source>
        <dbReference type="ARBA" id="ARBA00008757"/>
    </source>
</evidence>
<evidence type="ECO:0000256" key="8">
    <source>
        <dbReference type="ARBA" id="ARBA00022840"/>
    </source>
</evidence>
<dbReference type="UniPathway" id="UPA00617">
    <property type="reaction ID" value="UER00669"/>
</dbReference>
<dbReference type="GO" id="GO:0050354">
    <property type="term" value="F:triokinase activity"/>
    <property type="evidence" value="ECO:0007669"/>
    <property type="project" value="UniProtKB-EC"/>
</dbReference>
<dbReference type="NCBIfam" id="TIGR02361">
    <property type="entry name" value="dak_ATP"/>
    <property type="match status" value="1"/>
</dbReference>
<dbReference type="Gene3D" id="1.25.40.340">
    <property type="match status" value="1"/>
</dbReference>
<dbReference type="InterPro" id="IPR050861">
    <property type="entry name" value="Dihydroxyacetone_Kinase"/>
</dbReference>
<dbReference type="PANTHER" id="PTHR28629">
    <property type="entry name" value="TRIOKINASE/FMN CYCLASE"/>
    <property type="match status" value="1"/>
</dbReference>
<dbReference type="InterPro" id="IPR012734">
    <property type="entry name" value="DhaK_ATP"/>
</dbReference>
<dbReference type="EMBL" id="VXIS01000142">
    <property type="protein sequence ID" value="KAA8901690.1"/>
    <property type="molecule type" value="Genomic_DNA"/>
</dbReference>
<comment type="function">
    <text evidence="1">Catalyzes both the phosphorylation of dihydroxyacetone and of glyceraldehyde.</text>
</comment>
<feature type="binding site" evidence="12">
    <location>
        <begin position="56"/>
        <end position="59"/>
    </location>
    <ligand>
        <name>substrate</name>
    </ligand>
</feature>
<dbReference type="Pfam" id="PF02734">
    <property type="entry name" value="Dak2"/>
    <property type="match status" value="1"/>
</dbReference>
<feature type="binding site" evidence="12">
    <location>
        <position position="113"/>
    </location>
    <ligand>
        <name>substrate</name>
    </ligand>
</feature>
<comment type="catalytic activity">
    <reaction evidence="9">
        <text>D-glyceraldehyde + ATP = D-glyceraldehyde 3-phosphate + ADP + H(+)</text>
        <dbReference type="Rhea" id="RHEA:13941"/>
        <dbReference type="ChEBI" id="CHEBI:15378"/>
        <dbReference type="ChEBI" id="CHEBI:17378"/>
        <dbReference type="ChEBI" id="CHEBI:30616"/>
        <dbReference type="ChEBI" id="CHEBI:59776"/>
        <dbReference type="ChEBI" id="CHEBI:456216"/>
        <dbReference type="EC" id="2.7.1.28"/>
    </reaction>
</comment>
<protein>
    <submittedName>
        <fullName evidence="15">Dak1 domain-containing protein</fullName>
    </submittedName>
</protein>
<dbReference type="Gene3D" id="3.30.1180.20">
    <property type="entry name" value="Dihydroxyacetone kinase, domain 2"/>
    <property type="match status" value="1"/>
</dbReference>
<dbReference type="GO" id="GO:0005524">
    <property type="term" value="F:ATP binding"/>
    <property type="evidence" value="ECO:0007669"/>
    <property type="project" value="UniProtKB-KW"/>
</dbReference>
<comment type="similarity">
    <text evidence="3">Belongs to the dihydroxyacetone kinase (DAK) family.</text>
</comment>
<dbReference type="InterPro" id="IPR004007">
    <property type="entry name" value="DhaL_dom"/>
</dbReference>
<keyword evidence="16" id="KW-1185">Reference proteome</keyword>
<dbReference type="Pfam" id="PF02733">
    <property type="entry name" value="Dak1"/>
    <property type="match status" value="1"/>
</dbReference>
<feature type="domain" description="DhaK" evidence="14">
    <location>
        <begin position="11"/>
        <end position="350"/>
    </location>
</feature>
<dbReference type="OrthoDB" id="1724672at2759"/>
<dbReference type="FunFam" id="3.40.50.10440:FF:000001">
    <property type="entry name" value="Dihydroxyacetone kinase, DhaK subunit"/>
    <property type="match status" value="1"/>
</dbReference>
<evidence type="ECO:0000256" key="9">
    <source>
        <dbReference type="ARBA" id="ARBA00047974"/>
    </source>
</evidence>
<dbReference type="PANTHER" id="PTHR28629:SF14">
    <property type="entry name" value="DIHYDROXYACETONE KINASE 1"/>
    <property type="match status" value="1"/>
</dbReference>
<comment type="catalytic activity">
    <reaction evidence="10">
        <text>dihydroxyacetone + ATP = dihydroxyacetone phosphate + ADP + H(+)</text>
        <dbReference type="Rhea" id="RHEA:15773"/>
        <dbReference type="ChEBI" id="CHEBI:15378"/>
        <dbReference type="ChEBI" id="CHEBI:16016"/>
        <dbReference type="ChEBI" id="CHEBI:30616"/>
        <dbReference type="ChEBI" id="CHEBI:57642"/>
        <dbReference type="ChEBI" id="CHEBI:456216"/>
        <dbReference type="EC" id="2.7.1.29"/>
    </reaction>
</comment>
<comment type="caution">
    <text evidence="15">The sequence shown here is derived from an EMBL/GenBank/DDBJ whole genome shotgun (WGS) entry which is preliminary data.</text>
</comment>
<comment type="pathway">
    <text evidence="2">Polyol metabolism; glycerol fermentation; glycerone phosphate from glycerol (oxidative route): step 2/2.</text>
</comment>
<dbReference type="GO" id="GO:0019588">
    <property type="term" value="P:anaerobic glycerol catabolic process"/>
    <property type="evidence" value="ECO:0007669"/>
    <property type="project" value="UniProtKB-UniPathway"/>
</dbReference>
<dbReference type="InterPro" id="IPR004006">
    <property type="entry name" value="DhaK_dom"/>
</dbReference>
<evidence type="ECO:0000256" key="5">
    <source>
        <dbReference type="ARBA" id="ARBA00022741"/>
    </source>
</evidence>
<dbReference type="GO" id="GO:0005829">
    <property type="term" value="C:cytosol"/>
    <property type="evidence" value="ECO:0007669"/>
    <property type="project" value="TreeGrafter"/>
</dbReference>
<dbReference type="AlphaFoldDB" id="A0A5J5ERH9"/>
<feature type="domain" description="DhaL" evidence="13">
    <location>
        <begin position="386"/>
        <end position="578"/>
    </location>
</feature>
<evidence type="ECO:0000256" key="7">
    <source>
        <dbReference type="ARBA" id="ARBA00022798"/>
    </source>
</evidence>
<dbReference type="Proteomes" id="UP000326924">
    <property type="component" value="Unassembled WGS sequence"/>
</dbReference>
<gene>
    <name evidence="15" type="ORF">FN846DRAFT_908874</name>
</gene>
<dbReference type="GO" id="GO:0004371">
    <property type="term" value="F:glycerone kinase activity"/>
    <property type="evidence" value="ECO:0007669"/>
    <property type="project" value="UniProtKB-EC"/>
</dbReference>
<evidence type="ECO:0000259" key="14">
    <source>
        <dbReference type="PROSITE" id="PS51481"/>
    </source>
</evidence>
<evidence type="ECO:0000256" key="2">
    <source>
        <dbReference type="ARBA" id="ARBA00004778"/>
    </source>
</evidence>
<dbReference type="FunFam" id="3.30.1180.20:FF:000001">
    <property type="entry name" value="Dihydroxyacetone kinase 1"/>
    <property type="match status" value="1"/>
</dbReference>
<keyword evidence="4" id="KW-0808">Transferase</keyword>
<dbReference type="SUPFAM" id="SSF101473">
    <property type="entry name" value="DhaL-like"/>
    <property type="match status" value="1"/>
</dbReference>
<name>A0A5J5ERH9_9PEZI</name>
<evidence type="ECO:0000313" key="16">
    <source>
        <dbReference type="Proteomes" id="UP000326924"/>
    </source>
</evidence>
<dbReference type="SMART" id="SM01120">
    <property type="entry name" value="Dak2"/>
    <property type="match status" value="1"/>
</dbReference>
<dbReference type="PROSITE" id="PS51481">
    <property type="entry name" value="DHAK"/>
    <property type="match status" value="1"/>
</dbReference>
<dbReference type="FunFam" id="1.25.40.340:FF:000001">
    <property type="entry name" value="Dihydroxyacetone kinase 1"/>
    <property type="match status" value="1"/>
</dbReference>
<sequence length="581" mass="61449">MSMTSKHFINNPTDLVLSALKAVKYTNPSLSVDEANKIVYYPSDSPNNVALVSGGGAGHEPSFTSFVGEGMLRAAVSGTIFASPSVRQINNCISRRVGANAGVLLIVMNYTGDVLHFGLATEKARASGRDVEVVVVGEDVGVGRAKSGKVGRRGMAGTVLVHKICGALAATGASLKDTAALAELVAKNLVTLGSSLEHVHIPGTAKMEGPAMLDATEIEMGMGIHNERGSMRVKGMEIGTLVQAMLRQLLDRRDKDRNYLDVRDGAEWVLMVNNLGGVSPLEMGGITAVVVEKLAEEYSINPERIYSGTFMTSLNGLGFSISLLRIIDTGLGKGKDMLSLLDASHETLGWTPSVRASTWASPAPPASAPIDETEKFPTSHLIMDPNLFKHTLTQGLRALIAAEPFLTRYDTLVGDGDCGTGLKRGAQSLQHFLDTGGVRADPVDTIFRLALLVEDSMDGTSGALVSIYLHALVKALRDSPDSSEVPWGRAALQALTGLGRYTAARPGDRTMMDALVPFLVALGRGEDLKTAAKKAREGAESTRGMRPKLGRTVYIDRVGNVPDPGAIGVAVFAEGMAQAEA</sequence>
<evidence type="ECO:0000256" key="11">
    <source>
        <dbReference type="PIRSR" id="PIRSR612734-1"/>
    </source>
</evidence>
<organism evidence="15 16">
    <name type="scientific">Sphaerosporella brunnea</name>
    <dbReference type="NCBI Taxonomy" id="1250544"/>
    <lineage>
        <taxon>Eukaryota</taxon>
        <taxon>Fungi</taxon>
        <taxon>Dikarya</taxon>
        <taxon>Ascomycota</taxon>
        <taxon>Pezizomycotina</taxon>
        <taxon>Pezizomycetes</taxon>
        <taxon>Pezizales</taxon>
        <taxon>Pyronemataceae</taxon>
        <taxon>Sphaerosporella</taxon>
    </lineage>
</organism>
<keyword evidence="8" id="KW-0067">ATP-binding</keyword>
<dbReference type="InParanoid" id="A0A5J5ERH9"/>
<keyword evidence="7" id="KW-0319">Glycerol metabolism</keyword>
<evidence type="ECO:0000256" key="10">
    <source>
        <dbReference type="ARBA" id="ARBA00048898"/>
    </source>
</evidence>
<evidence type="ECO:0000256" key="1">
    <source>
        <dbReference type="ARBA" id="ARBA00003264"/>
    </source>
</evidence>
<dbReference type="SUPFAM" id="SSF82549">
    <property type="entry name" value="DAK1/DegV-like"/>
    <property type="match status" value="1"/>
</dbReference>
<evidence type="ECO:0000259" key="13">
    <source>
        <dbReference type="PROSITE" id="PS51480"/>
    </source>
</evidence>
<evidence type="ECO:0000256" key="12">
    <source>
        <dbReference type="PIRSR" id="PIRSR612734-2"/>
    </source>
</evidence>
<evidence type="ECO:0000256" key="4">
    <source>
        <dbReference type="ARBA" id="ARBA00022679"/>
    </source>
</evidence>
<dbReference type="PROSITE" id="PS51480">
    <property type="entry name" value="DHAL"/>
    <property type="match status" value="1"/>
</dbReference>
<proteinExistence type="inferred from homology"/>
<accession>A0A5J5ERH9</accession>
<dbReference type="Gene3D" id="3.40.50.10440">
    <property type="entry name" value="Dihydroxyacetone kinase, domain 1"/>
    <property type="match status" value="1"/>
</dbReference>
<keyword evidence="6" id="KW-0418">Kinase</keyword>
<evidence type="ECO:0000256" key="6">
    <source>
        <dbReference type="ARBA" id="ARBA00022777"/>
    </source>
</evidence>
<dbReference type="InterPro" id="IPR036117">
    <property type="entry name" value="DhaL_dom_sf"/>
</dbReference>